<feature type="transmembrane region" description="Helical" evidence="7">
    <location>
        <begin position="25"/>
        <end position="50"/>
    </location>
</feature>
<name>X1BSZ3_9ZZZZ</name>
<dbReference type="Gene3D" id="1.10.3720.10">
    <property type="entry name" value="MetI-like"/>
    <property type="match status" value="1"/>
</dbReference>
<dbReference type="PANTHER" id="PTHR30193:SF37">
    <property type="entry name" value="INNER MEMBRANE ABC TRANSPORTER PERMEASE PROTEIN YCJO"/>
    <property type="match status" value="1"/>
</dbReference>
<keyword evidence="3" id="KW-1003">Cell membrane</keyword>
<keyword evidence="6 7" id="KW-0472">Membrane</keyword>
<dbReference type="SUPFAM" id="SSF161098">
    <property type="entry name" value="MetI-like"/>
    <property type="match status" value="1"/>
</dbReference>
<evidence type="ECO:0008006" key="9">
    <source>
        <dbReference type="Google" id="ProtNLM"/>
    </source>
</evidence>
<evidence type="ECO:0000256" key="4">
    <source>
        <dbReference type="ARBA" id="ARBA00022692"/>
    </source>
</evidence>
<proteinExistence type="predicted"/>
<keyword evidence="4 7" id="KW-0812">Transmembrane</keyword>
<feature type="transmembrane region" description="Helical" evidence="7">
    <location>
        <begin position="83"/>
        <end position="104"/>
    </location>
</feature>
<evidence type="ECO:0000256" key="6">
    <source>
        <dbReference type="ARBA" id="ARBA00023136"/>
    </source>
</evidence>
<comment type="subcellular location">
    <subcellularLocation>
        <location evidence="1">Cell membrane</location>
        <topology evidence="1">Multi-pass membrane protein</topology>
    </subcellularLocation>
</comment>
<organism evidence="8">
    <name type="scientific">marine sediment metagenome</name>
    <dbReference type="NCBI Taxonomy" id="412755"/>
    <lineage>
        <taxon>unclassified sequences</taxon>
        <taxon>metagenomes</taxon>
        <taxon>ecological metagenomes</taxon>
    </lineage>
</organism>
<evidence type="ECO:0000256" key="5">
    <source>
        <dbReference type="ARBA" id="ARBA00022989"/>
    </source>
</evidence>
<gene>
    <name evidence="8" type="ORF">S01H4_37176</name>
</gene>
<sequence length="134" mass="15270">MNNQIKKLSIREKKNWKGLLEAMPYLIPMLIGIIVFRGGPVLVSLIISFLKWDMILAPQWVGINNYLKMTSDPLFWKIMRNTFVYIGIAVPASITIPLFMALAVNQKLKGIVLFRSIYFLPVVTSMVAIGLLWT</sequence>
<keyword evidence="5 7" id="KW-1133">Transmembrane helix</keyword>
<reference evidence="8" key="1">
    <citation type="journal article" date="2014" name="Front. Microbiol.">
        <title>High frequency of phylogenetically diverse reductive dehalogenase-homologous genes in deep subseafloor sedimentary metagenomes.</title>
        <authorList>
            <person name="Kawai M."/>
            <person name="Futagami T."/>
            <person name="Toyoda A."/>
            <person name="Takaki Y."/>
            <person name="Nishi S."/>
            <person name="Hori S."/>
            <person name="Arai W."/>
            <person name="Tsubouchi T."/>
            <person name="Morono Y."/>
            <person name="Uchiyama I."/>
            <person name="Ito T."/>
            <person name="Fujiyama A."/>
            <person name="Inagaki F."/>
            <person name="Takami H."/>
        </authorList>
    </citation>
    <scope>NUCLEOTIDE SEQUENCE</scope>
    <source>
        <strain evidence="8">Expedition CK06-06</strain>
    </source>
</reference>
<evidence type="ECO:0000256" key="7">
    <source>
        <dbReference type="SAM" id="Phobius"/>
    </source>
</evidence>
<dbReference type="InterPro" id="IPR051393">
    <property type="entry name" value="ABC_transporter_permease"/>
</dbReference>
<feature type="non-terminal residue" evidence="8">
    <location>
        <position position="134"/>
    </location>
</feature>
<comment type="caution">
    <text evidence="8">The sequence shown here is derived from an EMBL/GenBank/DDBJ whole genome shotgun (WGS) entry which is preliminary data.</text>
</comment>
<dbReference type="EMBL" id="BART01019948">
    <property type="protein sequence ID" value="GAG98190.1"/>
    <property type="molecule type" value="Genomic_DNA"/>
</dbReference>
<evidence type="ECO:0000313" key="8">
    <source>
        <dbReference type="EMBL" id="GAG98190.1"/>
    </source>
</evidence>
<evidence type="ECO:0000256" key="3">
    <source>
        <dbReference type="ARBA" id="ARBA00022475"/>
    </source>
</evidence>
<evidence type="ECO:0000256" key="1">
    <source>
        <dbReference type="ARBA" id="ARBA00004651"/>
    </source>
</evidence>
<evidence type="ECO:0000256" key="2">
    <source>
        <dbReference type="ARBA" id="ARBA00022448"/>
    </source>
</evidence>
<dbReference type="PANTHER" id="PTHR30193">
    <property type="entry name" value="ABC TRANSPORTER PERMEASE PROTEIN"/>
    <property type="match status" value="1"/>
</dbReference>
<protein>
    <recommendedName>
        <fullName evidence="9">ABC transmembrane type-1 domain-containing protein</fullName>
    </recommendedName>
</protein>
<feature type="transmembrane region" description="Helical" evidence="7">
    <location>
        <begin position="116"/>
        <end position="133"/>
    </location>
</feature>
<dbReference type="GO" id="GO:0005886">
    <property type="term" value="C:plasma membrane"/>
    <property type="evidence" value="ECO:0007669"/>
    <property type="project" value="UniProtKB-SubCell"/>
</dbReference>
<accession>X1BSZ3</accession>
<dbReference type="AlphaFoldDB" id="X1BSZ3"/>
<keyword evidence="2" id="KW-0813">Transport</keyword>
<dbReference type="InterPro" id="IPR035906">
    <property type="entry name" value="MetI-like_sf"/>
</dbReference>